<comment type="caution">
    <text evidence="2">The sequence shown here is derived from an EMBL/GenBank/DDBJ whole genome shotgun (WGS) entry which is preliminary data.</text>
</comment>
<keyword evidence="1" id="KW-0812">Transmembrane</keyword>
<dbReference type="RefSeq" id="XP_062681597.1">
    <property type="nucleotide sequence ID" value="XM_062821644.1"/>
</dbReference>
<keyword evidence="3" id="KW-1185">Reference proteome</keyword>
<evidence type="ECO:0000256" key="1">
    <source>
        <dbReference type="SAM" id="Phobius"/>
    </source>
</evidence>
<keyword evidence="1" id="KW-1133">Transmembrane helix</keyword>
<dbReference type="EMBL" id="JAUEPP010000004">
    <property type="protein sequence ID" value="KAK3344984.1"/>
    <property type="molecule type" value="Genomic_DNA"/>
</dbReference>
<gene>
    <name evidence="2" type="ORF">B0H65DRAFT_191219</name>
</gene>
<dbReference type="GeneID" id="87858798"/>
<dbReference type="AlphaFoldDB" id="A0AAE0JEQ1"/>
<organism evidence="2 3">
    <name type="scientific">Neurospora tetraspora</name>
    <dbReference type="NCBI Taxonomy" id="94610"/>
    <lineage>
        <taxon>Eukaryota</taxon>
        <taxon>Fungi</taxon>
        <taxon>Dikarya</taxon>
        <taxon>Ascomycota</taxon>
        <taxon>Pezizomycotina</taxon>
        <taxon>Sordariomycetes</taxon>
        <taxon>Sordariomycetidae</taxon>
        <taxon>Sordariales</taxon>
        <taxon>Sordariaceae</taxon>
        <taxon>Neurospora</taxon>
    </lineage>
</organism>
<protein>
    <submittedName>
        <fullName evidence="2">Uncharacterized protein</fullName>
    </submittedName>
</protein>
<dbReference type="Proteomes" id="UP001278500">
    <property type="component" value="Unassembled WGS sequence"/>
</dbReference>
<name>A0AAE0JEQ1_9PEZI</name>
<proteinExistence type="predicted"/>
<accession>A0AAE0JEQ1</accession>
<keyword evidence="1" id="KW-0472">Membrane</keyword>
<evidence type="ECO:0000313" key="2">
    <source>
        <dbReference type="EMBL" id="KAK3344984.1"/>
    </source>
</evidence>
<evidence type="ECO:0000313" key="3">
    <source>
        <dbReference type="Proteomes" id="UP001278500"/>
    </source>
</evidence>
<feature type="transmembrane region" description="Helical" evidence="1">
    <location>
        <begin position="6"/>
        <end position="29"/>
    </location>
</feature>
<reference evidence="2" key="1">
    <citation type="journal article" date="2023" name="Mol. Phylogenet. Evol.">
        <title>Genome-scale phylogeny and comparative genomics of the fungal order Sordariales.</title>
        <authorList>
            <person name="Hensen N."/>
            <person name="Bonometti L."/>
            <person name="Westerberg I."/>
            <person name="Brannstrom I.O."/>
            <person name="Guillou S."/>
            <person name="Cros-Aarteil S."/>
            <person name="Calhoun S."/>
            <person name="Haridas S."/>
            <person name="Kuo A."/>
            <person name="Mondo S."/>
            <person name="Pangilinan J."/>
            <person name="Riley R."/>
            <person name="LaButti K."/>
            <person name="Andreopoulos B."/>
            <person name="Lipzen A."/>
            <person name="Chen C."/>
            <person name="Yan M."/>
            <person name="Daum C."/>
            <person name="Ng V."/>
            <person name="Clum A."/>
            <person name="Steindorff A."/>
            <person name="Ohm R.A."/>
            <person name="Martin F."/>
            <person name="Silar P."/>
            <person name="Natvig D.O."/>
            <person name="Lalanne C."/>
            <person name="Gautier V."/>
            <person name="Ament-Velasquez S.L."/>
            <person name="Kruys A."/>
            <person name="Hutchinson M.I."/>
            <person name="Powell A.J."/>
            <person name="Barry K."/>
            <person name="Miller A.N."/>
            <person name="Grigoriev I.V."/>
            <person name="Debuchy R."/>
            <person name="Gladieux P."/>
            <person name="Hiltunen Thoren M."/>
            <person name="Johannesson H."/>
        </authorList>
    </citation>
    <scope>NUCLEOTIDE SEQUENCE</scope>
    <source>
        <strain evidence="2">CBS 560.94</strain>
    </source>
</reference>
<sequence>MPSFLMVVLLCYCTMDCWTCTVLYFSLLASRFSLLLSQLLLLDKLGINQFLSHNTYSSNEGSHAFLSHIRPCPSMPLLLLLTNPLLPLLPL</sequence>
<reference evidence="2" key="2">
    <citation type="submission" date="2023-06" db="EMBL/GenBank/DDBJ databases">
        <authorList>
            <consortium name="Lawrence Berkeley National Laboratory"/>
            <person name="Haridas S."/>
            <person name="Hensen N."/>
            <person name="Bonometti L."/>
            <person name="Westerberg I."/>
            <person name="Brannstrom I.O."/>
            <person name="Guillou S."/>
            <person name="Cros-Aarteil S."/>
            <person name="Calhoun S."/>
            <person name="Kuo A."/>
            <person name="Mondo S."/>
            <person name="Pangilinan J."/>
            <person name="Riley R."/>
            <person name="Labutti K."/>
            <person name="Andreopoulos B."/>
            <person name="Lipzen A."/>
            <person name="Chen C."/>
            <person name="Yanf M."/>
            <person name="Daum C."/>
            <person name="Ng V."/>
            <person name="Clum A."/>
            <person name="Steindorff A."/>
            <person name="Ohm R."/>
            <person name="Martin F."/>
            <person name="Silar P."/>
            <person name="Natvig D."/>
            <person name="Lalanne C."/>
            <person name="Gautier V."/>
            <person name="Ament-Velasquez S.L."/>
            <person name="Kruys A."/>
            <person name="Hutchinson M.I."/>
            <person name="Powell A.J."/>
            <person name="Barry K."/>
            <person name="Miller A.N."/>
            <person name="Grigoriev I.V."/>
            <person name="Debuchy R."/>
            <person name="Gladieux P."/>
            <person name="Thoren M.H."/>
            <person name="Johannesson H."/>
        </authorList>
    </citation>
    <scope>NUCLEOTIDE SEQUENCE</scope>
    <source>
        <strain evidence="2">CBS 560.94</strain>
    </source>
</reference>